<organism evidence="3 4">
    <name type="scientific">Moesziomyces aphidis</name>
    <name type="common">Pseudozyma aphidis</name>
    <dbReference type="NCBI Taxonomy" id="84754"/>
    <lineage>
        <taxon>Eukaryota</taxon>
        <taxon>Fungi</taxon>
        <taxon>Dikarya</taxon>
        <taxon>Basidiomycota</taxon>
        <taxon>Ustilaginomycotina</taxon>
        <taxon>Ustilaginomycetes</taxon>
        <taxon>Ustilaginales</taxon>
        <taxon>Ustilaginaceae</taxon>
        <taxon>Moesziomyces</taxon>
    </lineage>
</organism>
<dbReference type="PANTHER" id="PTHR11075:SF54">
    <property type="entry name" value="LARGE RIBOSOMAL SUBUNIT PROTEIN ML62"/>
    <property type="match status" value="1"/>
</dbReference>
<dbReference type="Pfam" id="PF00472">
    <property type="entry name" value="RF-1"/>
    <property type="match status" value="1"/>
</dbReference>
<dbReference type="GO" id="GO:0070126">
    <property type="term" value="P:mitochondrial translational termination"/>
    <property type="evidence" value="ECO:0007669"/>
    <property type="project" value="TreeGrafter"/>
</dbReference>
<gene>
    <name evidence="3" type="ORF">PaG_00490</name>
</gene>
<dbReference type="SUPFAM" id="SSF110916">
    <property type="entry name" value="Peptidyl-tRNA hydrolase domain-like"/>
    <property type="match status" value="1"/>
</dbReference>
<evidence type="ECO:0000313" key="4">
    <source>
        <dbReference type="Proteomes" id="UP000019462"/>
    </source>
</evidence>
<dbReference type="InterPro" id="IPR052104">
    <property type="entry name" value="Mito_Release_Factor_mL62"/>
</dbReference>
<evidence type="ECO:0000256" key="1">
    <source>
        <dbReference type="SAM" id="MobiDB-lite"/>
    </source>
</evidence>
<evidence type="ECO:0000313" key="3">
    <source>
        <dbReference type="EMBL" id="ETS65037.1"/>
    </source>
</evidence>
<protein>
    <recommendedName>
        <fullName evidence="2">Prokaryotic-type class I peptide chain release factors domain-containing protein</fullName>
    </recommendedName>
</protein>
<dbReference type="Proteomes" id="UP000019462">
    <property type="component" value="Unassembled WGS sequence"/>
</dbReference>
<accession>W3VW20</accession>
<sequence>MDDGRKRGSGAQGKKRGKMGAVGRLVLAGMVASQARSMCMARRTLGIARPMAQAKTMPASYTAARTFWSTVPRRNADGSDEEMEARRRWVSAFEPIQLRRNDMDVTFSRSSGPGGQNVNKLNTKANVRLDLSQAGAHAHDSLDAAHPRKWLTRDIVSRIAKASPYYVASDHSMLVTSMRHRTQEANVQDALEKMHAHILALAQDGLEGETSQEQRDRVKRLQQAEARRKKTNKIKRADVKSGRKFKG</sequence>
<name>W3VW20_MOEAP</name>
<dbReference type="GO" id="GO:0005762">
    <property type="term" value="C:mitochondrial large ribosomal subunit"/>
    <property type="evidence" value="ECO:0007669"/>
    <property type="project" value="TreeGrafter"/>
</dbReference>
<keyword evidence="4" id="KW-1185">Reference proteome</keyword>
<dbReference type="GO" id="GO:0016150">
    <property type="term" value="F:translation release factor activity, codon nonspecific"/>
    <property type="evidence" value="ECO:0007669"/>
    <property type="project" value="TreeGrafter"/>
</dbReference>
<proteinExistence type="predicted"/>
<dbReference type="Gene3D" id="3.30.160.20">
    <property type="match status" value="1"/>
</dbReference>
<dbReference type="InterPro" id="IPR000352">
    <property type="entry name" value="Pep_chain_release_fac_I"/>
</dbReference>
<comment type="caution">
    <text evidence="3">The sequence shown here is derived from an EMBL/GenBank/DDBJ whole genome shotgun (WGS) entry which is preliminary data.</text>
</comment>
<dbReference type="EMBL" id="AWNI01000003">
    <property type="protein sequence ID" value="ETS65037.1"/>
    <property type="molecule type" value="Genomic_DNA"/>
</dbReference>
<reference evidence="3 4" key="1">
    <citation type="journal article" date="2014" name="Genome Announc.">
        <title>Genome sequence of the basidiomycetous fungus Pseudozyma aphidis DSM70725, an efficient producer of biosurfactant mannosylerythritol lipids.</title>
        <authorList>
            <person name="Lorenz S."/>
            <person name="Guenther M."/>
            <person name="Grumaz C."/>
            <person name="Rupp S."/>
            <person name="Zibek S."/>
            <person name="Sohn K."/>
        </authorList>
    </citation>
    <scope>NUCLEOTIDE SEQUENCE [LARGE SCALE GENOMIC DNA]</scope>
    <source>
        <strain evidence="4">ATCC 32657 / CBS 517.83 / DSM 70725 / JCM 10318 / NBRC 10182 / NRRL Y-7954 / St-0401</strain>
    </source>
</reference>
<dbReference type="OrthoDB" id="270639at2759"/>
<evidence type="ECO:0000259" key="2">
    <source>
        <dbReference type="Pfam" id="PF00472"/>
    </source>
</evidence>
<dbReference type="AlphaFoldDB" id="W3VW20"/>
<dbReference type="GO" id="GO:0004045">
    <property type="term" value="F:peptidyl-tRNA hydrolase activity"/>
    <property type="evidence" value="ECO:0007669"/>
    <property type="project" value="TreeGrafter"/>
</dbReference>
<feature type="domain" description="Prokaryotic-type class I peptide chain release factors" evidence="2">
    <location>
        <begin position="96"/>
        <end position="242"/>
    </location>
</feature>
<dbReference type="FunFam" id="3.30.160.20:FF:000046">
    <property type="entry name" value="Peptidyl-tRNA hydrolase ICT1"/>
    <property type="match status" value="1"/>
</dbReference>
<feature type="region of interest" description="Disordered" evidence="1">
    <location>
        <begin position="205"/>
        <end position="247"/>
    </location>
</feature>
<dbReference type="HOGENOM" id="CLU_089470_0_1_1"/>
<dbReference type="PANTHER" id="PTHR11075">
    <property type="entry name" value="PEPTIDE CHAIN RELEASE FACTOR"/>
    <property type="match status" value="1"/>
</dbReference>